<protein>
    <submittedName>
        <fullName evidence="2">Uncharacterized protein</fullName>
    </submittedName>
</protein>
<dbReference type="STRING" id="1797471.A3A71_00550"/>
<gene>
    <name evidence="2" type="ORF">A3A71_00550</name>
</gene>
<keyword evidence="1" id="KW-0812">Transmembrane</keyword>
<reference evidence="2 3" key="1">
    <citation type="journal article" date="2016" name="Nat. Commun.">
        <title>Thousands of microbial genomes shed light on interconnected biogeochemical processes in an aquifer system.</title>
        <authorList>
            <person name="Anantharaman K."/>
            <person name="Brown C.T."/>
            <person name="Hug L.A."/>
            <person name="Sharon I."/>
            <person name="Castelle C.J."/>
            <person name="Probst A.J."/>
            <person name="Thomas B.C."/>
            <person name="Singh A."/>
            <person name="Wilkins M.J."/>
            <person name="Karaoz U."/>
            <person name="Brodie E.L."/>
            <person name="Williams K.H."/>
            <person name="Hubbard S.S."/>
            <person name="Banfield J.F."/>
        </authorList>
    </citation>
    <scope>NUCLEOTIDE SEQUENCE [LARGE SCALE GENOMIC DNA]</scope>
</reference>
<keyword evidence="1" id="KW-1133">Transmembrane helix</keyword>
<accession>A0A1F5EAZ2</accession>
<keyword evidence="1" id="KW-0472">Membrane</keyword>
<feature type="transmembrane region" description="Helical" evidence="1">
    <location>
        <begin position="29"/>
        <end position="46"/>
    </location>
</feature>
<dbReference type="Proteomes" id="UP000177481">
    <property type="component" value="Unassembled WGS sequence"/>
</dbReference>
<comment type="caution">
    <text evidence="2">The sequence shown here is derived from an EMBL/GenBank/DDBJ whole genome shotgun (WGS) entry which is preliminary data.</text>
</comment>
<name>A0A1F5EAZ2_9BACT</name>
<dbReference type="AlphaFoldDB" id="A0A1F5EAZ2"/>
<dbReference type="InterPro" id="IPR043993">
    <property type="entry name" value="T4SS_pilin"/>
</dbReference>
<evidence type="ECO:0000313" key="3">
    <source>
        <dbReference type="Proteomes" id="UP000177481"/>
    </source>
</evidence>
<proteinExistence type="predicted"/>
<evidence type="ECO:0000313" key="2">
    <source>
        <dbReference type="EMBL" id="OGD64533.1"/>
    </source>
</evidence>
<dbReference type="Pfam" id="PF18895">
    <property type="entry name" value="T4SS_pilin"/>
    <property type="match status" value="1"/>
</dbReference>
<feature type="transmembrane region" description="Helical" evidence="1">
    <location>
        <begin position="67"/>
        <end position="88"/>
    </location>
</feature>
<sequence>MLLPIERALAQGGPATTGSSFSDYLSVQIGRAITLAGLLAVLMIVYGTFRYATSGGDDTKTKEAKDIILGAVVGFSLLVLIKILVPLLGLE</sequence>
<organism evidence="2 3">
    <name type="scientific">Candidatus Berkelbacteria bacterium RIFCSPLOWO2_01_FULL_50_28</name>
    <dbReference type="NCBI Taxonomy" id="1797471"/>
    <lineage>
        <taxon>Bacteria</taxon>
        <taxon>Candidatus Berkelbacteria</taxon>
    </lineage>
</organism>
<evidence type="ECO:0000256" key="1">
    <source>
        <dbReference type="SAM" id="Phobius"/>
    </source>
</evidence>
<dbReference type="EMBL" id="MEZX01000002">
    <property type="protein sequence ID" value="OGD64533.1"/>
    <property type="molecule type" value="Genomic_DNA"/>
</dbReference>